<protein>
    <submittedName>
        <fullName evidence="1">Serine hydrolase domain-containing protein</fullName>
        <ecNumber evidence="1">3.1.1.103</ecNumber>
    </submittedName>
</protein>
<reference evidence="1" key="1">
    <citation type="submission" date="2024-03" db="EMBL/GenBank/DDBJ databases">
        <title>Novel Streptomyces species of biotechnological and ecological value are a feature of Machair soil.</title>
        <authorList>
            <person name="Prole J.R."/>
            <person name="Goodfellow M."/>
            <person name="Allenby N."/>
            <person name="Ward A.C."/>
        </authorList>
    </citation>
    <scope>NUCLEOTIDE SEQUENCE</scope>
    <source>
        <strain evidence="1">MS1.AVA.4</strain>
    </source>
</reference>
<keyword evidence="1" id="KW-0378">Hydrolase</keyword>
<evidence type="ECO:0000313" key="2">
    <source>
        <dbReference type="Proteomes" id="UP001375539"/>
    </source>
</evidence>
<gene>
    <name evidence="1" type="ORF">WKI58_28665</name>
</gene>
<proteinExistence type="predicted"/>
<evidence type="ECO:0000313" key="1">
    <source>
        <dbReference type="EMBL" id="MEJ8660444.1"/>
    </source>
</evidence>
<dbReference type="EC" id="3.1.1.103" evidence="1"/>
<comment type="caution">
    <text evidence="1">The sequence shown here is derived from an EMBL/GenBank/DDBJ whole genome shotgun (WGS) entry which is preliminary data.</text>
</comment>
<name>A0ACC6QQ08_9ACTN</name>
<organism evidence="1 2">
    <name type="scientific">Streptomyces pratisoli</name>
    <dbReference type="NCBI Taxonomy" id="3139917"/>
    <lineage>
        <taxon>Bacteria</taxon>
        <taxon>Bacillati</taxon>
        <taxon>Actinomycetota</taxon>
        <taxon>Actinomycetes</taxon>
        <taxon>Kitasatosporales</taxon>
        <taxon>Streptomycetaceae</taxon>
        <taxon>Streptomyces</taxon>
    </lineage>
</organism>
<keyword evidence="2" id="KW-1185">Reference proteome</keyword>
<accession>A0ACC6QQ08</accession>
<sequence>MEARQLASRLQELADMHAVPGAQLAVHTGAGTVSVVAGLECYGEPRAVDTRTAFAYGSVSKVFAATLVLQLVSDGDLELDEPVSDVLAEFREPADARLASITPRQLLSHTSGLVADHELDDSDERSLFRYATSVAQLPLLDRPGNSFSYSNTGYNILGRLVEAVTGLKWRDALQDFLLRPLGVDPYIDHSSERPARALAKGHAVRPGQREARPVDQFLPPTWTPAGGLSGSAQDLIALARLHMGTDPKAAAPLEDEQRVEMRTAVPGADAFGMADAWALGLGHYGSSDNRWLGHDGTVDGGTAHLRFHPESGLAVALTTNATTGSSLWPDVVGELRTLGIAVGDYEPGVPTPDPSASGVGTGPRDFEPLVGDYGNGDTVFSIRRHDDGIRLSDRTGLVADVTVHDSLSFTARRVDTDAAPYVGRFVLDGGTGEIALLQLAGRSAKRTHAAA</sequence>
<dbReference type="Proteomes" id="UP001375539">
    <property type="component" value="Unassembled WGS sequence"/>
</dbReference>
<dbReference type="EMBL" id="JBBKAI010000002">
    <property type="protein sequence ID" value="MEJ8660444.1"/>
    <property type="molecule type" value="Genomic_DNA"/>
</dbReference>